<dbReference type="EMBL" id="BAABGT010000052">
    <property type="protein sequence ID" value="GAA4549613.1"/>
    <property type="molecule type" value="Genomic_DNA"/>
</dbReference>
<organism evidence="2 3">
    <name type="scientific">Pseudonocardia xishanensis</name>
    <dbReference type="NCBI Taxonomy" id="630995"/>
    <lineage>
        <taxon>Bacteria</taxon>
        <taxon>Bacillati</taxon>
        <taxon>Actinomycetota</taxon>
        <taxon>Actinomycetes</taxon>
        <taxon>Pseudonocardiales</taxon>
        <taxon>Pseudonocardiaceae</taxon>
        <taxon>Pseudonocardia</taxon>
    </lineage>
</organism>
<comment type="caution">
    <text evidence="2">The sequence shown here is derived from an EMBL/GenBank/DDBJ whole genome shotgun (WGS) entry which is preliminary data.</text>
</comment>
<protein>
    <recommendedName>
        <fullName evidence="4">ATP/GTP-binding protein</fullName>
    </recommendedName>
</protein>
<feature type="region of interest" description="Disordered" evidence="1">
    <location>
        <begin position="1"/>
        <end position="29"/>
    </location>
</feature>
<sequence length="228" mass="23238">MTPQTPRTSGPSPRSRAAAALPATRDQADATADEIQRALGVVDQPEAIPAEVPGPAPVVAQPVVDPAVPAQIAINELDLAAPTIRFSGGDPAVVGVPVWLWLDGVDGIPPSATAAVGTARVTATARLTAVEWTLGPPGAEIVCRGAGTPWIGQDGPSPDCGYSYTLRSLPERTGGSGRFPVTATAVWQVAWQGISAGAPVEGGEELRLTTETSIAVDEVQTLVVGEGE</sequence>
<feature type="compositionally biased region" description="Low complexity" evidence="1">
    <location>
        <begin position="1"/>
        <end position="25"/>
    </location>
</feature>
<accession>A0ABP8RVN3</accession>
<keyword evidence="3" id="KW-1185">Reference proteome</keyword>
<dbReference type="Proteomes" id="UP001501598">
    <property type="component" value="Unassembled WGS sequence"/>
</dbReference>
<proteinExistence type="predicted"/>
<reference evidence="3" key="1">
    <citation type="journal article" date="2019" name="Int. J. Syst. Evol. Microbiol.">
        <title>The Global Catalogue of Microorganisms (GCM) 10K type strain sequencing project: providing services to taxonomists for standard genome sequencing and annotation.</title>
        <authorList>
            <consortium name="The Broad Institute Genomics Platform"/>
            <consortium name="The Broad Institute Genome Sequencing Center for Infectious Disease"/>
            <person name="Wu L."/>
            <person name="Ma J."/>
        </authorList>
    </citation>
    <scope>NUCLEOTIDE SEQUENCE [LARGE SCALE GENOMIC DNA]</scope>
    <source>
        <strain evidence="3">JCM 17906</strain>
    </source>
</reference>
<gene>
    <name evidence="2" type="ORF">GCM10023175_37990</name>
</gene>
<evidence type="ECO:0008006" key="4">
    <source>
        <dbReference type="Google" id="ProtNLM"/>
    </source>
</evidence>
<evidence type="ECO:0000313" key="3">
    <source>
        <dbReference type="Proteomes" id="UP001501598"/>
    </source>
</evidence>
<evidence type="ECO:0000256" key="1">
    <source>
        <dbReference type="SAM" id="MobiDB-lite"/>
    </source>
</evidence>
<name>A0ABP8RVN3_9PSEU</name>
<evidence type="ECO:0000313" key="2">
    <source>
        <dbReference type="EMBL" id="GAA4549613.1"/>
    </source>
</evidence>